<feature type="compositionally biased region" description="Basic and acidic residues" evidence="1">
    <location>
        <begin position="10"/>
        <end position="21"/>
    </location>
</feature>
<evidence type="ECO:0000313" key="2">
    <source>
        <dbReference type="EMBL" id="GKZ21970.1"/>
    </source>
</evidence>
<evidence type="ECO:0000256" key="1">
    <source>
        <dbReference type="SAM" id="MobiDB-lite"/>
    </source>
</evidence>
<evidence type="ECO:0000313" key="3">
    <source>
        <dbReference type="Proteomes" id="UP001143548"/>
    </source>
</evidence>
<sequence>MARTRQSGPLEDKSEDRKPSQDDNQPEETDRVYPSHDYFLSREEYYDVLAECNWMASNEGTKRCLIDLVHRQYSRLQCTISNWTHHWTRRESMSHLQPDEKQAIITSLDGYCVQEDWDSITPLLPPGTRANMGPVLGNTMLYQFIFAKLIDTPFWFLDGKKGPTDVDGDPEFHLRLQYLYERLREASAYKAVWWKSVTIGESNAHSGFDGIPARTVLAQGTAAQRTAMVKSLTDELLGRRVFQLLLRPLDSEKDVASRHKQLQELVQEAVDITVYTEGGMFGHTTVERLPDLPIYFRDSESMRAHTHHAASSWNTPRFAPSEGGRVLIMTRPGLVYSHMRSLGQGFNLPPHRVLKAEALVVVKPPPTKKKKTVAARKGSTSGVVKPAKGKKGGPRAKKPSPTPSAVEAKDATEEDGKDRKEPVRPGGRMKGLRSSFWRR</sequence>
<feature type="region of interest" description="Disordered" evidence="1">
    <location>
        <begin position="365"/>
        <end position="439"/>
    </location>
</feature>
<organism evidence="2 3">
    <name type="scientific">Aspergillus brasiliensis</name>
    <dbReference type="NCBI Taxonomy" id="319629"/>
    <lineage>
        <taxon>Eukaryota</taxon>
        <taxon>Fungi</taxon>
        <taxon>Dikarya</taxon>
        <taxon>Ascomycota</taxon>
        <taxon>Pezizomycotina</taxon>
        <taxon>Eurotiomycetes</taxon>
        <taxon>Eurotiomycetidae</taxon>
        <taxon>Eurotiales</taxon>
        <taxon>Aspergillaceae</taxon>
        <taxon>Aspergillus</taxon>
        <taxon>Aspergillus subgen. Circumdati</taxon>
    </lineage>
</organism>
<proteinExistence type="predicted"/>
<feature type="compositionally biased region" description="Basic and acidic residues" evidence="1">
    <location>
        <begin position="407"/>
        <end position="423"/>
    </location>
</feature>
<dbReference type="AlphaFoldDB" id="A0A9W5YQC2"/>
<name>A0A9W5YQC2_9EURO</name>
<feature type="region of interest" description="Disordered" evidence="1">
    <location>
        <begin position="1"/>
        <end position="33"/>
    </location>
</feature>
<reference evidence="2" key="1">
    <citation type="submission" date="2022-07" db="EMBL/GenBank/DDBJ databases">
        <title>Taxonomy of Aspergillus series Nigri: significant species reduction supported by multi-species coalescent approaches.</title>
        <authorList>
            <person name="Bian C."/>
            <person name="Kusuya Y."/>
            <person name="Sklenar F."/>
            <person name="D'hooge E."/>
            <person name="Yaguchi T."/>
            <person name="Takahashi H."/>
            <person name="Hubka V."/>
        </authorList>
    </citation>
    <scope>NUCLEOTIDE SEQUENCE</scope>
    <source>
        <strain evidence="2">CBS 733.88</strain>
    </source>
</reference>
<comment type="caution">
    <text evidence="2">The sequence shown here is derived from an EMBL/GenBank/DDBJ whole genome shotgun (WGS) entry which is preliminary data.</text>
</comment>
<gene>
    <name evidence="2" type="ORF">AbraCBS73388_007896</name>
</gene>
<dbReference type="EMBL" id="BROQ01000045">
    <property type="protein sequence ID" value="GKZ21970.1"/>
    <property type="molecule type" value="Genomic_DNA"/>
</dbReference>
<feature type="compositionally biased region" description="Basic residues" evidence="1">
    <location>
        <begin position="387"/>
        <end position="398"/>
    </location>
</feature>
<accession>A0A9W5YQC2</accession>
<protein>
    <submittedName>
        <fullName evidence="2">Uncharacterized protein</fullName>
    </submittedName>
</protein>
<dbReference type="Proteomes" id="UP001143548">
    <property type="component" value="Unassembled WGS sequence"/>
</dbReference>